<protein>
    <recommendedName>
        <fullName evidence="4">DUF5134 domain-containing protein</fullName>
    </recommendedName>
</protein>
<evidence type="ECO:0000256" key="1">
    <source>
        <dbReference type="SAM" id="Phobius"/>
    </source>
</evidence>
<feature type="transmembrane region" description="Helical" evidence="1">
    <location>
        <begin position="85"/>
        <end position="108"/>
    </location>
</feature>
<feature type="transmembrane region" description="Helical" evidence="1">
    <location>
        <begin position="120"/>
        <end position="143"/>
    </location>
</feature>
<keyword evidence="1" id="KW-0812">Transmembrane</keyword>
<dbReference type="Proteomes" id="UP001165405">
    <property type="component" value="Unassembled WGS sequence"/>
</dbReference>
<evidence type="ECO:0000313" key="3">
    <source>
        <dbReference type="Proteomes" id="UP001165405"/>
    </source>
</evidence>
<gene>
    <name evidence="2" type="ORF">L1785_08520</name>
</gene>
<proteinExistence type="predicted"/>
<dbReference type="AlphaFoldDB" id="A0AA41QCP8"/>
<keyword evidence="3" id="KW-1185">Reference proteome</keyword>
<accession>A0AA41QCP8</accession>
<reference evidence="2" key="1">
    <citation type="submission" date="2022-01" db="EMBL/GenBank/DDBJ databases">
        <title>Antribacter sp. nov., isolated from Guizhou of China.</title>
        <authorList>
            <person name="Chengliang C."/>
            <person name="Ya Z."/>
        </authorList>
    </citation>
    <scope>NUCLEOTIDE SEQUENCE</scope>
    <source>
        <strain evidence="2">KLBMP 9083</strain>
    </source>
</reference>
<organism evidence="2 3">
    <name type="scientific">Antribacter soli</name>
    <dbReference type="NCBI Taxonomy" id="2910976"/>
    <lineage>
        <taxon>Bacteria</taxon>
        <taxon>Bacillati</taxon>
        <taxon>Actinomycetota</taxon>
        <taxon>Actinomycetes</taxon>
        <taxon>Micrococcales</taxon>
        <taxon>Promicromonosporaceae</taxon>
        <taxon>Antribacter</taxon>
    </lineage>
</organism>
<evidence type="ECO:0000313" key="2">
    <source>
        <dbReference type="EMBL" id="MCF4121024.1"/>
    </source>
</evidence>
<evidence type="ECO:0008006" key="4">
    <source>
        <dbReference type="Google" id="ProtNLM"/>
    </source>
</evidence>
<keyword evidence="1" id="KW-0472">Membrane</keyword>
<dbReference type="EMBL" id="JAKGSG010000025">
    <property type="protein sequence ID" value="MCF4121024.1"/>
    <property type="molecule type" value="Genomic_DNA"/>
</dbReference>
<feature type="transmembrane region" description="Helical" evidence="1">
    <location>
        <begin position="53"/>
        <end position="73"/>
    </location>
</feature>
<feature type="transmembrane region" description="Helical" evidence="1">
    <location>
        <begin position="149"/>
        <end position="167"/>
    </location>
</feature>
<keyword evidence="1" id="KW-1133">Transmembrane helix</keyword>
<comment type="caution">
    <text evidence="2">The sequence shown here is derived from an EMBL/GenBank/DDBJ whole genome shotgun (WGS) entry which is preliminary data.</text>
</comment>
<sequence>MYVLHALALGPAVLAVACTPARGRGGRAAVATGLVMLVAMADIALVPGGVPDLVWVAVLLAAAVALAGTRRHGPSDGGEDHGRHLLHVGCLLAMAALTAAMAGPGAASSGHRHGAGADPLLVLGLGGAAVFVVASCVVAAGAGQRTKDRVAVLAGAGSVALMAAAVVA</sequence>
<name>A0AA41QCP8_9MICO</name>
<dbReference type="RefSeq" id="WP_236088784.1">
    <property type="nucleotide sequence ID" value="NZ_JAKGSG010000025.1"/>
</dbReference>